<sequence length="80" mass="8746">MNTSVLRIPLASSNNTGEFTCRYEENVGGRWIPSPSSQAVTVTGNVTVSARSFLWVQELAVGGSFFLINGLIFLVFHCCF</sequence>
<dbReference type="OrthoDB" id="10490404at2759"/>
<accession>A0A4D9DHY0</accession>
<dbReference type="Proteomes" id="UP000297703">
    <property type="component" value="Unassembled WGS sequence"/>
</dbReference>
<keyword evidence="1" id="KW-0472">Membrane</keyword>
<evidence type="ECO:0000256" key="1">
    <source>
        <dbReference type="SAM" id="Phobius"/>
    </source>
</evidence>
<protein>
    <submittedName>
        <fullName evidence="2">Peptidase M13</fullName>
    </submittedName>
</protein>
<reference evidence="2 3" key="2">
    <citation type="submission" date="2019-04" db="EMBL/GenBank/DDBJ databases">
        <title>The genome sequence of big-headed turtle.</title>
        <authorList>
            <person name="Gong S."/>
        </authorList>
    </citation>
    <scope>NUCLEOTIDE SEQUENCE [LARGE SCALE GENOMIC DNA]</scope>
    <source>
        <strain evidence="2">DO16091913</strain>
        <tissue evidence="2">Muscle</tissue>
    </source>
</reference>
<feature type="transmembrane region" description="Helical" evidence="1">
    <location>
        <begin position="59"/>
        <end position="79"/>
    </location>
</feature>
<dbReference type="AlphaFoldDB" id="A0A4D9DHY0"/>
<keyword evidence="3" id="KW-1185">Reference proteome</keyword>
<dbReference type="EMBL" id="QXTE01000655">
    <property type="protein sequence ID" value="TFJ96508.1"/>
    <property type="molecule type" value="Genomic_DNA"/>
</dbReference>
<comment type="caution">
    <text evidence="2">The sequence shown here is derived from an EMBL/GenBank/DDBJ whole genome shotgun (WGS) entry which is preliminary data.</text>
</comment>
<keyword evidence="1" id="KW-0812">Transmembrane</keyword>
<evidence type="ECO:0000313" key="3">
    <source>
        <dbReference type="Proteomes" id="UP000297703"/>
    </source>
</evidence>
<gene>
    <name evidence="2" type="ORF">DR999_PMT21696</name>
</gene>
<keyword evidence="1" id="KW-1133">Transmembrane helix</keyword>
<name>A0A4D9DHY0_9SAUR</name>
<organism evidence="2 3">
    <name type="scientific">Platysternon megacephalum</name>
    <name type="common">big-headed turtle</name>
    <dbReference type="NCBI Taxonomy" id="55544"/>
    <lineage>
        <taxon>Eukaryota</taxon>
        <taxon>Metazoa</taxon>
        <taxon>Chordata</taxon>
        <taxon>Craniata</taxon>
        <taxon>Vertebrata</taxon>
        <taxon>Euteleostomi</taxon>
        <taxon>Archelosauria</taxon>
        <taxon>Testudinata</taxon>
        <taxon>Testudines</taxon>
        <taxon>Cryptodira</taxon>
        <taxon>Durocryptodira</taxon>
        <taxon>Testudinoidea</taxon>
        <taxon>Platysternidae</taxon>
        <taxon>Platysternon</taxon>
    </lineage>
</organism>
<reference evidence="2 3" key="1">
    <citation type="submission" date="2019-04" db="EMBL/GenBank/DDBJ databases">
        <title>Draft genome of the big-headed turtle Platysternon megacephalum.</title>
        <authorList>
            <person name="Gong S."/>
        </authorList>
    </citation>
    <scope>NUCLEOTIDE SEQUENCE [LARGE SCALE GENOMIC DNA]</scope>
    <source>
        <strain evidence="2">DO16091913</strain>
        <tissue evidence="2">Muscle</tissue>
    </source>
</reference>
<evidence type="ECO:0000313" key="2">
    <source>
        <dbReference type="EMBL" id="TFJ96508.1"/>
    </source>
</evidence>
<proteinExistence type="predicted"/>